<dbReference type="AlphaFoldDB" id="Q82G44"/>
<keyword evidence="1" id="KW-0472">Membrane</keyword>
<dbReference type="Proteomes" id="UP000000428">
    <property type="component" value="Chromosome"/>
</dbReference>
<dbReference type="KEGG" id="sma:SAVERM_4054"/>
<keyword evidence="1" id="KW-0812">Transmembrane</keyword>
<evidence type="ECO:0000313" key="2">
    <source>
        <dbReference type="EMBL" id="BAC71766.1"/>
    </source>
</evidence>
<reference evidence="2 3" key="3">
    <citation type="journal article" date="2014" name="J. Ind. Microbiol. Biotechnol.">
        <title>Genome mining of the Streptomyces avermitilis genome and development of genome-minimized hosts for heterologous expression of biosynthetic gene clusters.</title>
        <authorList>
            <person name="Ikeda H."/>
            <person name="Shin-ya K."/>
            <person name="Omura S."/>
        </authorList>
    </citation>
    <scope>NUCLEOTIDE SEQUENCE [LARGE SCALE GENOMIC DNA]</scope>
    <source>
        <strain evidence="3">ATCC 31267 / DSM 46492 / JCM 5070 / NBRC 14893 / NCIMB 12804 / NRRL 8165 / MA-4680</strain>
    </source>
</reference>
<reference evidence="2 3" key="1">
    <citation type="journal article" date="2001" name="Proc. Natl. Acad. Sci. U.S.A.">
        <title>Genome sequence of an industrial microorganism Streptomyces avermitilis: deducing the ability of producing secondary metabolites.</title>
        <authorList>
            <person name="Omura S."/>
            <person name="Ikeda H."/>
            <person name="Ishikawa J."/>
            <person name="Hanamoto A."/>
            <person name="Takahashi C."/>
            <person name="Shinose M."/>
            <person name="Takahashi Y."/>
            <person name="Horikawa H."/>
            <person name="Nakazawa H."/>
            <person name="Osonoe T."/>
            <person name="Kikuchi H."/>
            <person name="Shiba T."/>
            <person name="Sakaki Y."/>
            <person name="Hattori M."/>
        </authorList>
    </citation>
    <scope>NUCLEOTIDE SEQUENCE [LARGE SCALE GENOMIC DNA]</scope>
    <source>
        <strain evidence="3">ATCC 31267 / DSM 46492 / JCM 5070 / NBRC 14893 / NCIMB 12804 / NRRL 8165 / MA-4680</strain>
    </source>
</reference>
<gene>
    <name evidence="2" type="ORF">SAVERM_4054</name>
</gene>
<dbReference type="EMBL" id="BA000030">
    <property type="protein sequence ID" value="BAC71766.1"/>
    <property type="molecule type" value="Genomic_DNA"/>
</dbReference>
<reference evidence="2 3" key="2">
    <citation type="journal article" date="2003" name="Nat. Biotechnol.">
        <title>Complete genome sequence and comparative analysis of the industrial microorganism Streptomyces avermitilis.</title>
        <authorList>
            <person name="Ikeda H."/>
            <person name="Ishikawa J."/>
            <person name="Hanamoto A."/>
            <person name="Shinose M."/>
            <person name="Kikuchi H."/>
            <person name="Shiba T."/>
            <person name="Sakaki Y."/>
            <person name="Hattori M."/>
            <person name="Omura S."/>
        </authorList>
    </citation>
    <scope>NUCLEOTIDE SEQUENCE [LARGE SCALE GENOMIC DNA]</scope>
    <source>
        <strain evidence="3">ATCC 31267 / DSM 46492 / JCM 5070 / NBRC 14893 / NCIMB 12804 / NRRL 8165 / MA-4680</strain>
    </source>
</reference>
<accession>Q82G44</accession>
<sequence length="57" mass="6012">MAPPRGGRQPCLPTGRRLGAAFFGACFLGAAFFGAGFSFFLMGVILWKLMGMPLSAN</sequence>
<feature type="transmembrane region" description="Helical" evidence="1">
    <location>
        <begin position="21"/>
        <end position="47"/>
    </location>
</feature>
<keyword evidence="1" id="KW-1133">Transmembrane helix</keyword>
<dbReference type="HOGENOM" id="CLU_2994574_0_0_11"/>
<keyword evidence="3" id="KW-1185">Reference proteome</keyword>
<proteinExistence type="predicted"/>
<organism evidence="2 3">
    <name type="scientific">Streptomyces avermitilis (strain ATCC 31267 / DSM 46492 / JCM 5070 / NBRC 14893 / NCIMB 12804 / NRRL 8165 / MA-4680)</name>
    <dbReference type="NCBI Taxonomy" id="227882"/>
    <lineage>
        <taxon>Bacteria</taxon>
        <taxon>Bacillati</taxon>
        <taxon>Actinomycetota</taxon>
        <taxon>Actinomycetes</taxon>
        <taxon>Kitasatosporales</taxon>
        <taxon>Streptomycetaceae</taxon>
        <taxon>Streptomyces</taxon>
    </lineage>
</organism>
<name>Q82G44_STRAW</name>
<evidence type="ECO:0000256" key="1">
    <source>
        <dbReference type="SAM" id="Phobius"/>
    </source>
</evidence>
<protein>
    <submittedName>
        <fullName evidence="2">Uncharacterized protein</fullName>
    </submittedName>
</protein>
<evidence type="ECO:0000313" key="3">
    <source>
        <dbReference type="Proteomes" id="UP000000428"/>
    </source>
</evidence>